<protein>
    <submittedName>
        <fullName evidence="2">Uncharacterized protein</fullName>
    </submittedName>
</protein>
<feature type="compositionally biased region" description="Polar residues" evidence="1">
    <location>
        <begin position="19"/>
        <end position="33"/>
    </location>
</feature>
<evidence type="ECO:0000313" key="3">
    <source>
        <dbReference type="Proteomes" id="UP000324222"/>
    </source>
</evidence>
<organism evidence="2 3">
    <name type="scientific">Portunus trituberculatus</name>
    <name type="common">Swimming crab</name>
    <name type="synonym">Neptunus trituberculatus</name>
    <dbReference type="NCBI Taxonomy" id="210409"/>
    <lineage>
        <taxon>Eukaryota</taxon>
        <taxon>Metazoa</taxon>
        <taxon>Ecdysozoa</taxon>
        <taxon>Arthropoda</taxon>
        <taxon>Crustacea</taxon>
        <taxon>Multicrustacea</taxon>
        <taxon>Malacostraca</taxon>
        <taxon>Eumalacostraca</taxon>
        <taxon>Eucarida</taxon>
        <taxon>Decapoda</taxon>
        <taxon>Pleocyemata</taxon>
        <taxon>Brachyura</taxon>
        <taxon>Eubrachyura</taxon>
        <taxon>Portunoidea</taxon>
        <taxon>Portunidae</taxon>
        <taxon>Portuninae</taxon>
        <taxon>Portunus</taxon>
    </lineage>
</organism>
<evidence type="ECO:0000313" key="2">
    <source>
        <dbReference type="EMBL" id="MPC21917.1"/>
    </source>
</evidence>
<feature type="region of interest" description="Disordered" evidence="1">
    <location>
        <begin position="1"/>
        <end position="61"/>
    </location>
</feature>
<name>A0A5B7DLB8_PORTR</name>
<dbReference type="AlphaFoldDB" id="A0A5B7DLB8"/>
<dbReference type="Proteomes" id="UP000324222">
    <property type="component" value="Unassembled WGS sequence"/>
</dbReference>
<evidence type="ECO:0000256" key="1">
    <source>
        <dbReference type="SAM" id="MobiDB-lite"/>
    </source>
</evidence>
<gene>
    <name evidence="2" type="ORF">E2C01_014920</name>
</gene>
<sequence length="61" mass="6478">MHTTRPPSRLSALRGDPRSSGQDQSITQPSQIPANPPGAGIDQYHEDGKGDACPLRAPLDD</sequence>
<comment type="caution">
    <text evidence="2">The sequence shown here is derived from an EMBL/GenBank/DDBJ whole genome shotgun (WGS) entry which is preliminary data.</text>
</comment>
<accession>A0A5B7DLB8</accession>
<dbReference type="EMBL" id="VSRR010001031">
    <property type="protein sequence ID" value="MPC21917.1"/>
    <property type="molecule type" value="Genomic_DNA"/>
</dbReference>
<reference evidence="2 3" key="1">
    <citation type="submission" date="2019-05" db="EMBL/GenBank/DDBJ databases">
        <title>Another draft genome of Portunus trituberculatus and its Hox gene families provides insights of decapod evolution.</title>
        <authorList>
            <person name="Jeong J.-H."/>
            <person name="Song I."/>
            <person name="Kim S."/>
            <person name="Choi T."/>
            <person name="Kim D."/>
            <person name="Ryu S."/>
            <person name="Kim W."/>
        </authorList>
    </citation>
    <scope>NUCLEOTIDE SEQUENCE [LARGE SCALE GENOMIC DNA]</scope>
    <source>
        <tissue evidence="2">Muscle</tissue>
    </source>
</reference>
<proteinExistence type="predicted"/>
<keyword evidence="3" id="KW-1185">Reference proteome</keyword>